<dbReference type="GO" id="GO:0005737">
    <property type="term" value="C:cytoplasm"/>
    <property type="evidence" value="ECO:0007669"/>
    <property type="project" value="TreeGrafter"/>
</dbReference>
<protein>
    <recommendedName>
        <fullName evidence="3">DH domain-containing protein</fullName>
    </recommendedName>
</protein>
<feature type="domain" description="DH" evidence="3">
    <location>
        <begin position="127"/>
        <end position="320"/>
    </location>
</feature>
<feature type="compositionally biased region" description="Low complexity" evidence="2">
    <location>
        <begin position="1066"/>
        <end position="1077"/>
    </location>
</feature>
<feature type="coiled-coil region" evidence="1">
    <location>
        <begin position="1333"/>
        <end position="1367"/>
    </location>
</feature>
<feature type="compositionally biased region" description="Polar residues" evidence="2">
    <location>
        <begin position="1"/>
        <end position="10"/>
    </location>
</feature>
<dbReference type="PANTHER" id="PTHR12673">
    <property type="entry name" value="FACIOGENITAL DYSPLASIA PROTEIN"/>
    <property type="match status" value="1"/>
</dbReference>
<proteinExistence type="predicted"/>
<organism evidence="4 5">
    <name type="scientific">Cryptococcus depauperatus CBS 7841</name>
    <dbReference type="NCBI Taxonomy" id="1295531"/>
    <lineage>
        <taxon>Eukaryota</taxon>
        <taxon>Fungi</taxon>
        <taxon>Dikarya</taxon>
        <taxon>Basidiomycota</taxon>
        <taxon>Agaricomycotina</taxon>
        <taxon>Tremellomycetes</taxon>
        <taxon>Tremellales</taxon>
        <taxon>Cryptococcaceae</taxon>
        <taxon>Cryptococcus</taxon>
    </lineage>
</organism>
<dbReference type="Gene3D" id="1.20.900.10">
    <property type="entry name" value="Dbl homology (DH) domain"/>
    <property type="match status" value="1"/>
</dbReference>
<dbReference type="InterPro" id="IPR051092">
    <property type="entry name" value="FYVE_RhoGEF_PH"/>
</dbReference>
<dbReference type="Pfam" id="PF00621">
    <property type="entry name" value="RhoGEF"/>
    <property type="match status" value="1"/>
</dbReference>
<dbReference type="GeneID" id="91090544"/>
<evidence type="ECO:0000313" key="4">
    <source>
        <dbReference type="EMBL" id="WVN91089.1"/>
    </source>
</evidence>
<dbReference type="PROSITE" id="PS50010">
    <property type="entry name" value="DH_2"/>
    <property type="match status" value="1"/>
</dbReference>
<reference evidence="4" key="1">
    <citation type="submission" date="2016-06" db="EMBL/GenBank/DDBJ databases">
        <authorList>
            <person name="Cuomo C."/>
            <person name="Litvintseva A."/>
            <person name="Heitman J."/>
            <person name="Chen Y."/>
            <person name="Sun S."/>
            <person name="Springer D."/>
            <person name="Dromer F."/>
            <person name="Young S."/>
            <person name="Zeng Q."/>
            <person name="Chapman S."/>
            <person name="Gujja S."/>
            <person name="Saif S."/>
            <person name="Birren B."/>
        </authorList>
    </citation>
    <scope>NUCLEOTIDE SEQUENCE</scope>
    <source>
        <strain evidence="4">CBS 7841</strain>
    </source>
</reference>
<feature type="region of interest" description="Disordered" evidence="2">
    <location>
        <begin position="1"/>
        <end position="37"/>
    </location>
</feature>
<feature type="region of interest" description="Disordered" evidence="2">
    <location>
        <begin position="703"/>
        <end position="735"/>
    </location>
</feature>
<reference evidence="4" key="2">
    <citation type="journal article" date="2022" name="Elife">
        <title>Obligate sexual reproduction of a homothallic fungus closely related to the Cryptococcus pathogenic species complex.</title>
        <authorList>
            <person name="Passer A.R."/>
            <person name="Clancey S.A."/>
            <person name="Shea T."/>
            <person name="David-Palma M."/>
            <person name="Averette A.F."/>
            <person name="Boekhout T."/>
            <person name="Porcel B.M."/>
            <person name="Nowrousian M."/>
            <person name="Cuomo C.A."/>
            <person name="Sun S."/>
            <person name="Heitman J."/>
            <person name="Coelho M.A."/>
        </authorList>
    </citation>
    <scope>NUCLEOTIDE SEQUENCE</scope>
    <source>
        <strain evidence="4">CBS 7841</strain>
    </source>
</reference>
<dbReference type="CDD" id="cd00160">
    <property type="entry name" value="RhoGEF"/>
    <property type="match status" value="1"/>
</dbReference>
<gene>
    <name evidence="4" type="ORF">L203_106336</name>
</gene>
<dbReference type="KEGG" id="cdep:91090544"/>
<keyword evidence="5" id="KW-1185">Reference proteome</keyword>
<dbReference type="RefSeq" id="XP_066071789.1">
    <property type="nucleotide sequence ID" value="XM_066215692.1"/>
</dbReference>
<feature type="region of interest" description="Disordered" evidence="2">
    <location>
        <begin position="360"/>
        <end position="383"/>
    </location>
</feature>
<evidence type="ECO:0000256" key="2">
    <source>
        <dbReference type="SAM" id="MobiDB-lite"/>
    </source>
</evidence>
<reference evidence="4" key="3">
    <citation type="submission" date="2024-01" db="EMBL/GenBank/DDBJ databases">
        <authorList>
            <person name="Coelho M.A."/>
            <person name="David-Palma M."/>
            <person name="Shea T."/>
            <person name="Sun S."/>
            <person name="Cuomo C.A."/>
            <person name="Heitman J."/>
        </authorList>
    </citation>
    <scope>NUCLEOTIDE SEQUENCE</scope>
    <source>
        <strain evidence="4">CBS 7841</strain>
    </source>
</reference>
<feature type="region of interest" description="Disordered" evidence="2">
    <location>
        <begin position="843"/>
        <end position="1079"/>
    </location>
</feature>
<feature type="region of interest" description="Disordered" evidence="2">
    <location>
        <begin position="76"/>
        <end position="114"/>
    </location>
</feature>
<dbReference type="SUPFAM" id="SSF48065">
    <property type="entry name" value="DBL homology domain (DH-domain)"/>
    <property type="match status" value="1"/>
</dbReference>
<dbReference type="GO" id="GO:0005085">
    <property type="term" value="F:guanyl-nucleotide exchange factor activity"/>
    <property type="evidence" value="ECO:0007669"/>
    <property type="project" value="InterPro"/>
</dbReference>
<dbReference type="InterPro" id="IPR000219">
    <property type="entry name" value="DH_dom"/>
</dbReference>
<dbReference type="InterPro" id="IPR035899">
    <property type="entry name" value="DBL_dom_sf"/>
</dbReference>
<sequence>MGPPSATKQRPISRHRSAEPFPPTLPAKAIDLNSSTKSIDRETGNKITRRAFLCDVVVERQGEETANLLAHLGEPLRPLSTLPPPPTFTNERPQTPSCLPKPRDEDDEPDDIGPTWTAAKRDEMKKRLANLIEELVRTERSYLSRVHALKTAYADPLRLYSKDPNQQLIPPYEAKAMFANIEVIVPASTTFLSDLENIMESGRAEELVGDVCLKHLQTLRTFDPYRTYLSKQDESQKLFQDCLKRFSSFSSFIESTKYQTTGIGNIGLRELLMEPVQRIPRYTLLWQTMVKCMSPLSDQRAKLLDAIEIASRIAKCEPDAQTVRATVMYNLERNIDDFPAKIFSNNRDYIDSIDVEDLPAEYPTSPHSRPMPTSSRATASSASTSLQALGSLPTASQLPQSPQAGSAVANLHCTLFLFDDKLMIVKRQSSSISGRKVTGTDDVQKLVRTGGGVAIKEKNNGKRDKLSFRGEVDVLDVMASDIGNGDFHLYFERPPMEYSGRWSGRPFRSFSTVHPPYSVALDPVATKRDKLRFVQNLWAAQALVRAKLLPSSEQKIIPRVLQSEQEVDFEGESERARCFWNVWDRQGWLTQMKSKVVIHVDEDGLASELPLDGKKPVLCIYLQPMAGGLCRYSHYIVGEEEEGRGVIEMDRVKEKIATTIHQHEIFKFRIGTTSAPTTPSAGTHRLRPSMLNLDTISRNLFGNGSISGRSGSNSDMFSTTSSKRGSRAGMSRSSTLDASIYSASVDAHEENVKEKEKEPKKRFSKMSISLDPGLIAGAPYSSGEGETKQNETELNQLLDMGRKNSQTTSVMLSSPKSGAGHRLGAKSVADLRKEHEGLVLAERPISSAATTNSTPPLPSKSSALSPVRRKTPRYDKIFNPPADSTPQAQQSSAMVSETTPMTAPLNIRKTPSRVQTIRSEASSIITSNGKPGSSMLTSQPSLSRPIGPRGPSIKSSKPTASSMTNVESAGRTPGADYSLGSAHTRLRIVSGHGRRVSLNRETMPLKGEDENNPSSASSPTANTAPKRQHSAECLSPRKRSPSINRSPLGEPTVSSVTVRQARRTSGRGTTTTRKTSGPLMKARTVSASHNSINSVASVDTTNTVGTVDSCGTGESLNGIARGGEDVEMKEFEDLLSALDASLKKIHDARGSTKRLRSEMSSLRKQITRDAIKSKDSLGVRMERNGSLPRSPVKRNINRFIEQDAYDSPSLSRHSSHSKKEIDTIVMDECARGILQIAQRVDHHLKQAEVDTGQASDMGKGLLKENEEKDREIIALKSQLQRSKEHQELLARQLGDAQIELDVVYEAFNTELEGMFNDAQLPNTEAFQALRNDLQMTKADRNVVKLENQRLRRELEEANLKTEQWTRILKTQEYNM</sequence>
<accession>A0AAJ8JZC6</accession>
<evidence type="ECO:0000313" key="5">
    <source>
        <dbReference type="Proteomes" id="UP000094043"/>
    </source>
</evidence>
<feature type="compositionally biased region" description="Low complexity" evidence="2">
    <location>
        <begin position="373"/>
        <end position="383"/>
    </location>
</feature>
<feature type="compositionally biased region" description="Low complexity" evidence="2">
    <location>
        <begin position="703"/>
        <end position="714"/>
    </location>
</feature>
<keyword evidence="1" id="KW-0175">Coiled coil</keyword>
<dbReference type="SMART" id="SM00325">
    <property type="entry name" value="RhoGEF"/>
    <property type="match status" value="1"/>
</dbReference>
<evidence type="ECO:0000259" key="3">
    <source>
        <dbReference type="PROSITE" id="PS50010"/>
    </source>
</evidence>
<name>A0AAJ8JZC6_9TREE</name>
<feature type="compositionally biased region" description="Polar residues" evidence="2">
    <location>
        <begin position="912"/>
        <end position="942"/>
    </location>
</feature>
<feature type="compositionally biased region" description="Low complexity" evidence="2">
    <location>
        <begin position="1012"/>
        <end position="1025"/>
    </location>
</feature>
<dbReference type="Proteomes" id="UP000094043">
    <property type="component" value="Chromosome 8"/>
</dbReference>
<dbReference type="PANTHER" id="PTHR12673:SF270">
    <property type="entry name" value="FYVE-TYPE DOMAIN-CONTAINING PROTEIN"/>
    <property type="match status" value="1"/>
</dbReference>
<evidence type="ECO:0000256" key="1">
    <source>
        <dbReference type="SAM" id="Coils"/>
    </source>
</evidence>
<feature type="compositionally biased region" description="Polar residues" evidence="2">
    <location>
        <begin position="953"/>
        <end position="967"/>
    </location>
</feature>
<dbReference type="EMBL" id="CP143791">
    <property type="protein sequence ID" value="WVN91089.1"/>
    <property type="molecule type" value="Genomic_DNA"/>
</dbReference>
<feature type="compositionally biased region" description="Polar residues" evidence="2">
    <location>
        <begin position="882"/>
        <end position="901"/>
    </location>
</feature>